<feature type="compositionally biased region" description="Low complexity" evidence="7">
    <location>
        <begin position="454"/>
        <end position="469"/>
    </location>
</feature>
<dbReference type="InterPro" id="IPR007276">
    <property type="entry name" value="Nop14"/>
</dbReference>
<evidence type="ECO:0000256" key="1">
    <source>
        <dbReference type="ARBA" id="ARBA00004604"/>
    </source>
</evidence>
<feature type="region of interest" description="Disordered" evidence="7">
    <location>
        <begin position="266"/>
        <end position="469"/>
    </location>
</feature>
<dbReference type="STRING" id="1569628.A0A316UK88"/>
<evidence type="ECO:0000256" key="3">
    <source>
        <dbReference type="ARBA" id="ARBA00022517"/>
    </source>
</evidence>
<name>A0A316UK88_9BASI</name>
<dbReference type="GeneID" id="37029030"/>
<dbReference type="GO" id="GO:0030692">
    <property type="term" value="C:Noc4p-Nop14p complex"/>
    <property type="evidence" value="ECO:0007669"/>
    <property type="project" value="TreeGrafter"/>
</dbReference>
<feature type="region of interest" description="Disordered" evidence="7">
    <location>
        <begin position="1"/>
        <end position="59"/>
    </location>
</feature>
<dbReference type="AlphaFoldDB" id="A0A316UK88"/>
<dbReference type="Pfam" id="PF04147">
    <property type="entry name" value="Nop14"/>
    <property type="match status" value="1"/>
</dbReference>
<feature type="region of interest" description="Disordered" evidence="7">
    <location>
        <begin position="203"/>
        <end position="226"/>
    </location>
</feature>
<dbReference type="GO" id="GO:0030490">
    <property type="term" value="P:maturation of SSU-rRNA"/>
    <property type="evidence" value="ECO:0007669"/>
    <property type="project" value="TreeGrafter"/>
</dbReference>
<feature type="region of interest" description="Disordered" evidence="7">
    <location>
        <begin position="849"/>
        <end position="869"/>
    </location>
</feature>
<evidence type="ECO:0000256" key="7">
    <source>
        <dbReference type="SAM" id="MobiDB-lite"/>
    </source>
</evidence>
<dbReference type="PANTHER" id="PTHR23183">
    <property type="entry name" value="NOP14"/>
    <property type="match status" value="1"/>
</dbReference>
<proteinExistence type="inferred from homology"/>
<keyword evidence="9" id="KW-1185">Reference proteome</keyword>
<keyword evidence="3" id="KW-0690">Ribosome biogenesis</keyword>
<feature type="compositionally biased region" description="Basic and acidic residues" evidence="7">
    <location>
        <begin position="900"/>
        <end position="913"/>
    </location>
</feature>
<feature type="compositionally biased region" description="Basic and acidic residues" evidence="7">
    <location>
        <begin position="923"/>
        <end position="938"/>
    </location>
</feature>
<feature type="region of interest" description="Disordered" evidence="7">
    <location>
        <begin position="900"/>
        <end position="949"/>
    </location>
</feature>
<evidence type="ECO:0000256" key="6">
    <source>
        <dbReference type="ARBA" id="ARBA00024695"/>
    </source>
</evidence>
<feature type="compositionally biased region" description="Basic and acidic residues" evidence="7">
    <location>
        <begin position="299"/>
        <end position="330"/>
    </location>
</feature>
<dbReference type="Proteomes" id="UP000245884">
    <property type="component" value="Unassembled WGS sequence"/>
</dbReference>
<dbReference type="PANTHER" id="PTHR23183:SF0">
    <property type="entry name" value="NUCLEOLAR PROTEIN 14"/>
    <property type="match status" value="1"/>
</dbReference>
<evidence type="ECO:0000256" key="4">
    <source>
        <dbReference type="ARBA" id="ARBA00022552"/>
    </source>
</evidence>
<dbReference type="EMBL" id="KZ819681">
    <property type="protein sequence ID" value="PWN24383.1"/>
    <property type="molecule type" value="Genomic_DNA"/>
</dbReference>
<feature type="compositionally biased region" description="Basic and acidic residues" evidence="7">
    <location>
        <begin position="15"/>
        <end position="27"/>
    </location>
</feature>
<keyword evidence="5" id="KW-0539">Nucleus</keyword>
<accession>A0A316UK88</accession>
<protein>
    <submittedName>
        <fullName evidence="8">Nop14-like protein</fullName>
    </submittedName>
</protein>
<evidence type="ECO:0000256" key="5">
    <source>
        <dbReference type="ARBA" id="ARBA00023242"/>
    </source>
</evidence>
<dbReference type="OrthoDB" id="441771at2759"/>
<comment type="function">
    <text evidence="6">Involved in nucleolar processing of pre-18S ribosomal RNA. Has a role in the nuclear export of 40S pre-ribosomal subunit to the cytoplasm.</text>
</comment>
<feature type="compositionally biased region" description="Acidic residues" evidence="7">
    <location>
        <begin position="404"/>
        <end position="431"/>
    </location>
</feature>
<feature type="compositionally biased region" description="Basic and acidic residues" evidence="7">
    <location>
        <begin position="363"/>
        <end position="376"/>
    </location>
</feature>
<feature type="compositionally biased region" description="Basic residues" evidence="7">
    <location>
        <begin position="939"/>
        <end position="949"/>
    </location>
</feature>
<evidence type="ECO:0000313" key="9">
    <source>
        <dbReference type="Proteomes" id="UP000245884"/>
    </source>
</evidence>
<reference evidence="8 9" key="1">
    <citation type="journal article" date="2018" name="Mol. Biol. Evol.">
        <title>Broad Genomic Sampling Reveals a Smut Pathogenic Ancestry of the Fungal Clade Ustilaginomycotina.</title>
        <authorList>
            <person name="Kijpornyongpan T."/>
            <person name="Mondo S.J."/>
            <person name="Barry K."/>
            <person name="Sandor L."/>
            <person name="Lee J."/>
            <person name="Lipzen A."/>
            <person name="Pangilinan J."/>
            <person name="LaButti K."/>
            <person name="Hainaut M."/>
            <person name="Henrissat B."/>
            <person name="Grigoriev I.V."/>
            <person name="Spatafora J.W."/>
            <person name="Aime M.C."/>
        </authorList>
    </citation>
    <scope>NUCLEOTIDE SEQUENCE [LARGE SCALE GENOMIC DNA]</scope>
    <source>
        <strain evidence="8 9">MCA 5214</strain>
    </source>
</reference>
<keyword evidence="4" id="KW-0698">rRNA processing</keyword>
<feature type="compositionally biased region" description="Polar residues" evidence="7">
    <location>
        <begin position="1"/>
        <end position="10"/>
    </location>
</feature>
<comment type="subcellular location">
    <subcellularLocation>
        <location evidence="1">Nucleus</location>
        <location evidence="1">Nucleolus</location>
    </subcellularLocation>
</comment>
<gene>
    <name evidence="8" type="ORF">BDZ90DRAFT_234951</name>
</gene>
<feature type="compositionally biased region" description="Basic and acidic residues" evidence="7">
    <location>
        <begin position="339"/>
        <end position="355"/>
    </location>
</feature>
<dbReference type="RefSeq" id="XP_025358995.1">
    <property type="nucleotide sequence ID" value="XM_025507207.1"/>
</dbReference>
<evidence type="ECO:0000256" key="2">
    <source>
        <dbReference type="ARBA" id="ARBA00007466"/>
    </source>
</evidence>
<organism evidence="8 9">
    <name type="scientific">Jaminaea rosea</name>
    <dbReference type="NCBI Taxonomy" id="1569628"/>
    <lineage>
        <taxon>Eukaryota</taxon>
        <taxon>Fungi</taxon>
        <taxon>Dikarya</taxon>
        <taxon>Basidiomycota</taxon>
        <taxon>Ustilaginomycotina</taxon>
        <taxon>Exobasidiomycetes</taxon>
        <taxon>Microstromatales</taxon>
        <taxon>Microstromatales incertae sedis</taxon>
        <taxon>Jaminaea</taxon>
    </lineage>
</organism>
<dbReference type="GO" id="GO:0032040">
    <property type="term" value="C:small-subunit processome"/>
    <property type="evidence" value="ECO:0007669"/>
    <property type="project" value="InterPro"/>
</dbReference>
<evidence type="ECO:0000313" key="8">
    <source>
        <dbReference type="EMBL" id="PWN24383.1"/>
    </source>
</evidence>
<sequence length="949" mass="103666">MAGSSGSQLAQLKRQVKDSGINDRRQESAAAKKRKRGAQASEQDTAAARRAALARIKDDRRFNPFDEKVTKQKHEVLGRKVKGAVGRPGLAKQGGLAQRAATLLPEYQNRNRSSTFIDRRFGESDATMTPEERMLERFTREKQKGAGSGGGKGKKAALFSLNDEEGQEEELTHFGRSLSGMGNLPMLGDIDEDGAGQIDSYTTGADHFGGFEEGAGESSSGPKTKAEVMREVMAKSKMHKMERQQMRDADDELRAQLDDELGDIRGLLMQAPVPPKPQPGAADGEASTFAAGAVAGPSAEKKKAAEYDSFVRELAFERRAKPQERLKTEEELAEEEAEELRKAEKSRLKRMRGEVDDSDDEESGRGRPRGEKRAAQGDDLDDDFVDGEGQTAADIYGLGSGLGEGEDDQGEEDDDDDDEEESEEEQDEALEVDGYGEAMEGGGDDSEEEGETRTASAIKSAKPAAKPKAAGTAAKAPALPFTFPCPSAHKDFLNILSTHSVDPSQVPLVIKRIRALHHPSLAEDNKFKLQAFIGVLLDHALYEARAASVEEDQESSHAHSSCVDSLLAPLFELSTAYPRAAAHHFVTKISLMERNLTRGLSRGAINPENRTSPGAAELALLRLAGLIWPTSDLNHPVTTPLMLLEAHYLAHCRIRSHSDLAASLFLTSLVVQQQAGEAKRMVPEVINAVTNAVLLLLPINKRKTRAQAMEICRRYAVPTPDFGERHAEGLNVSSLPEDGRRADLFGLLSGRVTGSDAAQDLLCVALSLVVSLSTLYEGTAAYIELFEPVRAILALVADSDKGAASPIGMTLTHLETKLRVAQSSRRPITLHAHRAVPLASFIPKFDDGGRGSRRYDNGRGSSDPDAERAQAAKLRALVRKEKKGAVRELRRDAQFLAQHRAEERREEAKEYNRKIGKITAALGEERSEEKRREREKERMTRRRKEGGGK</sequence>
<comment type="similarity">
    <text evidence="2">Belongs to the NOP14 family.</text>
</comment>